<dbReference type="Gene3D" id="3.60.15.10">
    <property type="entry name" value="Ribonuclease Z/Hydroxyacylglutathione hydrolase-like"/>
    <property type="match status" value="1"/>
</dbReference>
<evidence type="ECO:0008006" key="2">
    <source>
        <dbReference type="Google" id="ProtNLM"/>
    </source>
</evidence>
<dbReference type="EMBL" id="KD181866">
    <property type="protein sequence ID" value="EMS54500.1"/>
    <property type="molecule type" value="Genomic_DNA"/>
</dbReference>
<sequence>MEPDPSKSPTGGSSSLIFLGTGCSGALPDARCLLKPSTPPCAVCSMGISLPPEGNPNYRLNTSLLVDYCHGDGTHKYILIDIGKTFREQVLRWFVHHKVPYVDSVRYSTVHYFLKKLRILGTKGFCAVQIILTHEHADAVLGLDEVWVVQPRNDRNDVEKIPIFLTQFTMDSIARRFPYLVEQKPEDGDEDAQAAKIEWKIVQDDVEKPFVASALEFVPLPVTTSAVNHYFDLVTCLPPGVLTKIAILCAAISKSGAGQVDLLILEANSLHGVSLDAIKRIHPKRALLIGMRHFFEHQRENQMLAEWSISEDTQ</sequence>
<dbReference type="SUPFAM" id="SSF56281">
    <property type="entry name" value="Metallo-hydrolase/oxidoreductase"/>
    <property type="match status" value="1"/>
</dbReference>
<dbReference type="AlphaFoldDB" id="M7ZQ74"/>
<organism evidence="1">
    <name type="scientific">Triticum urartu</name>
    <name type="common">Red wild einkorn</name>
    <name type="synonym">Crithodium urartu</name>
    <dbReference type="NCBI Taxonomy" id="4572"/>
    <lineage>
        <taxon>Eukaryota</taxon>
        <taxon>Viridiplantae</taxon>
        <taxon>Streptophyta</taxon>
        <taxon>Embryophyta</taxon>
        <taxon>Tracheophyta</taxon>
        <taxon>Spermatophyta</taxon>
        <taxon>Magnoliopsida</taxon>
        <taxon>Liliopsida</taxon>
        <taxon>Poales</taxon>
        <taxon>Poaceae</taxon>
        <taxon>BOP clade</taxon>
        <taxon>Pooideae</taxon>
        <taxon>Triticodae</taxon>
        <taxon>Triticeae</taxon>
        <taxon>Triticinae</taxon>
        <taxon>Triticum</taxon>
    </lineage>
</organism>
<proteinExistence type="predicted"/>
<dbReference type="eggNOG" id="ENOG502QWBK">
    <property type="taxonomic scope" value="Eukaryota"/>
</dbReference>
<dbReference type="PROSITE" id="PS51257">
    <property type="entry name" value="PROKAR_LIPOPROTEIN"/>
    <property type="match status" value="1"/>
</dbReference>
<protein>
    <recommendedName>
        <fullName evidence="2">Metallo-beta-lactamase domain-containing protein</fullName>
    </recommendedName>
</protein>
<dbReference type="OMA" id="GRHYYMI"/>
<dbReference type="PANTHER" id="PTHR42663">
    <property type="entry name" value="HYDROLASE C777.06C-RELATED-RELATED"/>
    <property type="match status" value="1"/>
</dbReference>
<dbReference type="STRING" id="4572.M7ZQ74"/>
<dbReference type="InterPro" id="IPR036866">
    <property type="entry name" value="RibonucZ/Hydroxyglut_hydro"/>
</dbReference>
<reference evidence="1" key="1">
    <citation type="journal article" date="2013" name="Nature">
        <title>Draft genome of the wheat A-genome progenitor Triticum urartu.</title>
        <authorList>
            <person name="Ling H.Q."/>
            <person name="Zhao S."/>
            <person name="Liu D."/>
            <person name="Wang J."/>
            <person name="Sun H."/>
            <person name="Zhang C."/>
            <person name="Fan H."/>
            <person name="Li D."/>
            <person name="Dong L."/>
            <person name="Tao Y."/>
            <person name="Gao C."/>
            <person name="Wu H."/>
            <person name="Li Y."/>
            <person name="Cui Y."/>
            <person name="Guo X."/>
            <person name="Zheng S."/>
            <person name="Wang B."/>
            <person name="Yu K."/>
            <person name="Liang Q."/>
            <person name="Yang W."/>
            <person name="Lou X."/>
            <person name="Chen J."/>
            <person name="Feng M."/>
            <person name="Jian J."/>
            <person name="Zhang X."/>
            <person name="Luo G."/>
            <person name="Jiang Y."/>
            <person name="Liu J."/>
            <person name="Wang Z."/>
            <person name="Sha Y."/>
            <person name="Zhang B."/>
            <person name="Wu H."/>
            <person name="Tang D."/>
            <person name="Shen Q."/>
            <person name="Xue P."/>
            <person name="Zou S."/>
            <person name="Wang X."/>
            <person name="Liu X."/>
            <person name="Wang F."/>
            <person name="Yang Y."/>
            <person name="An X."/>
            <person name="Dong Z."/>
            <person name="Zhang K."/>
            <person name="Zhang X."/>
            <person name="Luo M.C."/>
            <person name="Dvorak J."/>
            <person name="Tong Y."/>
            <person name="Wang J."/>
            <person name="Yang H."/>
            <person name="Li Z."/>
            <person name="Wang D."/>
            <person name="Zhang A."/>
            <person name="Wang J."/>
        </authorList>
    </citation>
    <scope>NUCLEOTIDE SEQUENCE</scope>
</reference>
<name>M7ZQ74_TRIUA</name>
<dbReference type="PANTHER" id="PTHR42663:SF10">
    <property type="entry name" value="METALLO-HYDROLASE_OXIDOREDUCTASE SUPERFAMILY PROTEIN"/>
    <property type="match status" value="1"/>
</dbReference>
<evidence type="ECO:0000313" key="1">
    <source>
        <dbReference type="EMBL" id="EMS54500.1"/>
    </source>
</evidence>
<accession>M7ZQ74</accession>
<gene>
    <name evidence="1" type="ORF">TRIUR3_35316</name>
</gene>